<evidence type="ECO:0000256" key="4">
    <source>
        <dbReference type="ARBA" id="ARBA00022741"/>
    </source>
</evidence>
<feature type="binding site" evidence="9">
    <location>
        <position position="40"/>
    </location>
    <ligand>
        <name>ATP</name>
        <dbReference type="ChEBI" id="CHEBI:30616"/>
    </ligand>
</feature>
<reference evidence="13" key="1">
    <citation type="submission" date="2022-08" db="EMBL/GenBank/DDBJ databases">
        <title>A Global Phylogenomic Analysis of the Shiitake Genus Lentinula.</title>
        <authorList>
            <consortium name="DOE Joint Genome Institute"/>
            <person name="Sierra-Patev S."/>
            <person name="Min B."/>
            <person name="Naranjo-Ortiz M."/>
            <person name="Looney B."/>
            <person name="Konkel Z."/>
            <person name="Slot J.C."/>
            <person name="Sakamoto Y."/>
            <person name="Steenwyk J.L."/>
            <person name="Rokas A."/>
            <person name="Carro J."/>
            <person name="Camarero S."/>
            <person name="Ferreira P."/>
            <person name="Molpeceres G."/>
            <person name="Ruiz-Duenas F.J."/>
            <person name="Serrano A."/>
            <person name="Henrissat B."/>
            <person name="Drula E."/>
            <person name="Hughes K.W."/>
            <person name="Mata J.L."/>
            <person name="Ishikawa N.K."/>
            <person name="Vargas-Isla R."/>
            <person name="Ushijima S."/>
            <person name="Smith C.A."/>
            <person name="Ahrendt S."/>
            <person name="Andreopoulos W."/>
            <person name="He G."/>
            <person name="Labutti K."/>
            <person name="Lipzen A."/>
            <person name="Ng V."/>
            <person name="Riley R."/>
            <person name="Sandor L."/>
            <person name="Barry K."/>
            <person name="Martinez A.T."/>
            <person name="Xiao Y."/>
            <person name="Gibbons J.G."/>
            <person name="Terashima K."/>
            <person name="Grigoriev I.V."/>
            <person name="Hibbett D.S."/>
        </authorList>
    </citation>
    <scope>NUCLEOTIDE SEQUENCE</scope>
    <source>
        <strain evidence="13">RHP3577 ss4</strain>
    </source>
</reference>
<keyword evidence="11" id="KW-1133">Transmembrane helix</keyword>
<evidence type="ECO:0000256" key="5">
    <source>
        <dbReference type="ARBA" id="ARBA00022777"/>
    </source>
</evidence>
<evidence type="ECO:0000256" key="9">
    <source>
        <dbReference type="PROSITE-ProRule" id="PRU10141"/>
    </source>
</evidence>
<evidence type="ECO:0000256" key="8">
    <source>
        <dbReference type="ARBA" id="ARBA00048679"/>
    </source>
</evidence>
<evidence type="ECO:0000256" key="2">
    <source>
        <dbReference type="ARBA" id="ARBA00022527"/>
    </source>
</evidence>
<keyword evidence="4 9" id="KW-0547">Nucleotide-binding</keyword>
<dbReference type="EC" id="2.7.11.1" evidence="1"/>
<evidence type="ECO:0000313" key="13">
    <source>
        <dbReference type="EMBL" id="KAJ4489805.1"/>
    </source>
</evidence>
<dbReference type="PANTHER" id="PTHR43895">
    <property type="entry name" value="CALCIUM/CALMODULIN-DEPENDENT PROTEIN KINASE KINASE-RELATED"/>
    <property type="match status" value="1"/>
</dbReference>
<evidence type="ECO:0000259" key="12">
    <source>
        <dbReference type="PROSITE" id="PS50011"/>
    </source>
</evidence>
<keyword evidence="6 9" id="KW-0067">ATP-binding</keyword>
<feature type="region of interest" description="Disordered" evidence="10">
    <location>
        <begin position="432"/>
        <end position="454"/>
    </location>
</feature>
<dbReference type="PROSITE" id="PS50011">
    <property type="entry name" value="PROTEIN_KINASE_DOM"/>
    <property type="match status" value="1"/>
</dbReference>
<feature type="transmembrane region" description="Helical" evidence="11">
    <location>
        <begin position="276"/>
        <end position="294"/>
    </location>
</feature>
<accession>A0ABQ8VDW8</accession>
<dbReference type="EMBL" id="JANVFT010000043">
    <property type="protein sequence ID" value="KAJ4489805.1"/>
    <property type="molecule type" value="Genomic_DNA"/>
</dbReference>
<feature type="domain" description="Protein kinase" evidence="12">
    <location>
        <begin position="11"/>
        <end position="313"/>
    </location>
</feature>
<dbReference type="SUPFAM" id="SSF56112">
    <property type="entry name" value="Protein kinase-like (PK-like)"/>
    <property type="match status" value="1"/>
</dbReference>
<sequence length="532" mass="59462">MTVKYPKVAGYDLVQQIGGGGFSTVFRAVNLSEHRVAACKVILITDQTTEKDRKTIDKETRIHSVLKHVYVLELICAVTVELKYREMYVPGIYMLLELAAGGDLFDKIAPDVGVGDEVAHLYFNQLLAGMEYIHSKGICHRDLKPENLLLDIAGNLKVSDFGLSAVFRLGNGKTRLLSERCGSLPYVAPELNTDETYAAEPIDMWGIGVILFTLLAGNTPWDEPTRHSPEFRKYKSGDIFKEDPWNRLSEDALCEQSQVSLLFFLKLHPSLFLPKYSLLLCLLLLPIALLRALLTINPKQRLTLPETMQHPWCIRTSQLARQSTAVLADKLTESLRATGDMDYVMPQPTDLPMDVDQDDGDKETSSAAGPSHNSQFTQSLMLFSQTQSGARYTPHLTRFYARLGPALLMPIVKETLGELGIVFKESSSNHRSNVGQALDSSNEENTGGAIVGDGTIRENNGVDRIWKIRVGGKDARKILFKGWIEMEHFSHGGMNGTFCVMSRDEGNPLSWRQFFKALLKSDAVYPHVLRKR</sequence>
<evidence type="ECO:0000256" key="6">
    <source>
        <dbReference type="ARBA" id="ARBA00022840"/>
    </source>
</evidence>
<gene>
    <name evidence="13" type="ORF">C8R41DRAFT_834593</name>
</gene>
<keyword evidence="11" id="KW-0812">Transmembrane</keyword>
<evidence type="ECO:0000256" key="1">
    <source>
        <dbReference type="ARBA" id="ARBA00012513"/>
    </source>
</evidence>
<dbReference type="PANTHER" id="PTHR43895:SF32">
    <property type="entry name" value="SERINE_THREONINE-PROTEIN KINASE CHK1"/>
    <property type="match status" value="1"/>
</dbReference>
<evidence type="ECO:0000256" key="11">
    <source>
        <dbReference type="SAM" id="Phobius"/>
    </source>
</evidence>
<protein>
    <recommendedName>
        <fullName evidence="1">non-specific serine/threonine protein kinase</fullName>
        <ecNumber evidence="1">2.7.11.1</ecNumber>
    </recommendedName>
</protein>
<dbReference type="Proteomes" id="UP001150217">
    <property type="component" value="Unassembled WGS sequence"/>
</dbReference>
<dbReference type="SMART" id="SM00220">
    <property type="entry name" value="S_TKc"/>
    <property type="match status" value="1"/>
</dbReference>
<dbReference type="InterPro" id="IPR000719">
    <property type="entry name" value="Prot_kinase_dom"/>
</dbReference>
<keyword evidence="2" id="KW-0723">Serine/threonine-protein kinase</keyword>
<dbReference type="Pfam" id="PF00069">
    <property type="entry name" value="Pkinase"/>
    <property type="match status" value="1"/>
</dbReference>
<comment type="catalytic activity">
    <reaction evidence="7">
        <text>L-threonyl-[protein] + ATP = O-phospho-L-threonyl-[protein] + ADP + H(+)</text>
        <dbReference type="Rhea" id="RHEA:46608"/>
        <dbReference type="Rhea" id="RHEA-COMP:11060"/>
        <dbReference type="Rhea" id="RHEA-COMP:11605"/>
        <dbReference type="ChEBI" id="CHEBI:15378"/>
        <dbReference type="ChEBI" id="CHEBI:30013"/>
        <dbReference type="ChEBI" id="CHEBI:30616"/>
        <dbReference type="ChEBI" id="CHEBI:61977"/>
        <dbReference type="ChEBI" id="CHEBI:456216"/>
        <dbReference type="EC" id="2.7.11.1"/>
    </reaction>
</comment>
<feature type="region of interest" description="Disordered" evidence="10">
    <location>
        <begin position="348"/>
        <end position="373"/>
    </location>
</feature>
<evidence type="ECO:0000256" key="3">
    <source>
        <dbReference type="ARBA" id="ARBA00022679"/>
    </source>
</evidence>
<comment type="catalytic activity">
    <reaction evidence="8">
        <text>L-seryl-[protein] + ATP = O-phospho-L-seryl-[protein] + ADP + H(+)</text>
        <dbReference type="Rhea" id="RHEA:17989"/>
        <dbReference type="Rhea" id="RHEA-COMP:9863"/>
        <dbReference type="Rhea" id="RHEA-COMP:11604"/>
        <dbReference type="ChEBI" id="CHEBI:15378"/>
        <dbReference type="ChEBI" id="CHEBI:29999"/>
        <dbReference type="ChEBI" id="CHEBI:30616"/>
        <dbReference type="ChEBI" id="CHEBI:83421"/>
        <dbReference type="ChEBI" id="CHEBI:456216"/>
        <dbReference type="EC" id="2.7.11.1"/>
    </reaction>
</comment>
<dbReference type="InterPro" id="IPR011009">
    <property type="entry name" value="Kinase-like_dom_sf"/>
</dbReference>
<dbReference type="InterPro" id="IPR017441">
    <property type="entry name" value="Protein_kinase_ATP_BS"/>
</dbReference>
<name>A0ABQ8VDW8_9AGAR</name>
<evidence type="ECO:0000256" key="10">
    <source>
        <dbReference type="SAM" id="MobiDB-lite"/>
    </source>
</evidence>
<organism evidence="13 14">
    <name type="scientific">Lentinula lateritia</name>
    <dbReference type="NCBI Taxonomy" id="40482"/>
    <lineage>
        <taxon>Eukaryota</taxon>
        <taxon>Fungi</taxon>
        <taxon>Dikarya</taxon>
        <taxon>Basidiomycota</taxon>
        <taxon>Agaricomycotina</taxon>
        <taxon>Agaricomycetes</taxon>
        <taxon>Agaricomycetidae</taxon>
        <taxon>Agaricales</taxon>
        <taxon>Marasmiineae</taxon>
        <taxon>Omphalotaceae</taxon>
        <taxon>Lentinula</taxon>
    </lineage>
</organism>
<proteinExistence type="predicted"/>
<dbReference type="PROSITE" id="PS00108">
    <property type="entry name" value="PROTEIN_KINASE_ST"/>
    <property type="match status" value="1"/>
</dbReference>
<feature type="compositionally biased region" description="Polar residues" evidence="10">
    <location>
        <begin position="432"/>
        <end position="445"/>
    </location>
</feature>
<evidence type="ECO:0000256" key="7">
    <source>
        <dbReference type="ARBA" id="ARBA00047899"/>
    </source>
</evidence>
<evidence type="ECO:0000313" key="14">
    <source>
        <dbReference type="Proteomes" id="UP001150217"/>
    </source>
</evidence>
<dbReference type="PROSITE" id="PS00107">
    <property type="entry name" value="PROTEIN_KINASE_ATP"/>
    <property type="match status" value="1"/>
</dbReference>
<keyword evidence="14" id="KW-1185">Reference proteome</keyword>
<keyword evidence="3" id="KW-0808">Transferase</keyword>
<keyword evidence="5" id="KW-0418">Kinase</keyword>
<dbReference type="InterPro" id="IPR008271">
    <property type="entry name" value="Ser/Thr_kinase_AS"/>
</dbReference>
<keyword evidence="11" id="KW-0472">Membrane</keyword>
<comment type="caution">
    <text evidence="13">The sequence shown here is derived from an EMBL/GenBank/DDBJ whole genome shotgun (WGS) entry which is preliminary data.</text>
</comment>
<dbReference type="Gene3D" id="1.10.510.10">
    <property type="entry name" value="Transferase(Phosphotransferase) domain 1"/>
    <property type="match status" value="1"/>
</dbReference>